<dbReference type="Proteomes" id="UP000002695">
    <property type="component" value="Chromosome"/>
</dbReference>
<gene>
    <name evidence="1" type="ordered locus">STM14_0225</name>
</gene>
<keyword evidence="2" id="KW-1185">Reference proteome</keyword>
<evidence type="ECO:0000313" key="1">
    <source>
        <dbReference type="EMBL" id="ACY86760.1"/>
    </source>
</evidence>
<accession>A0A0F6AWY9</accession>
<dbReference type="KEGG" id="seo:STM14_0225"/>
<sequence length="35" mass="4158">MLFLRNIQAQRPDSLFFRQTTEEEISQFTLLPDGD</sequence>
<proteinExistence type="predicted"/>
<dbReference type="EMBL" id="CP001363">
    <property type="protein sequence ID" value="ACY86760.1"/>
    <property type="molecule type" value="Genomic_DNA"/>
</dbReference>
<organism evidence="1 2">
    <name type="scientific">Salmonella typhimurium (strain 14028s / SGSC 2262)</name>
    <dbReference type="NCBI Taxonomy" id="588858"/>
    <lineage>
        <taxon>Bacteria</taxon>
        <taxon>Pseudomonadati</taxon>
        <taxon>Pseudomonadota</taxon>
        <taxon>Gammaproteobacteria</taxon>
        <taxon>Enterobacterales</taxon>
        <taxon>Enterobacteriaceae</taxon>
        <taxon>Salmonella</taxon>
    </lineage>
</organism>
<reference evidence="1 2" key="1">
    <citation type="journal article" date="2010" name="J. Bacteriol.">
        <title>Short-term signatures of evolutionary change in the Salmonella enterica serovar typhimurium 14028 genome.</title>
        <authorList>
            <person name="Jarvik T."/>
            <person name="Smillie C."/>
            <person name="Groisman E.A."/>
            <person name="Ochman H."/>
        </authorList>
    </citation>
    <scope>NUCLEOTIDE SEQUENCE [LARGE SCALE GENOMIC DNA]</scope>
    <source>
        <strain evidence="2">14028s / SGSC 2262</strain>
    </source>
</reference>
<evidence type="ECO:0000313" key="2">
    <source>
        <dbReference type="Proteomes" id="UP000002695"/>
    </source>
</evidence>
<dbReference type="HOGENOM" id="CLU_215744_0_0_6"/>
<protein>
    <submittedName>
        <fullName evidence="1">Uncharacterized protein</fullName>
    </submittedName>
</protein>
<name>A0A0F6AWY9_SALT1</name>
<dbReference type="AlphaFoldDB" id="A0A0F6AWY9"/>